<reference evidence="10 11" key="1">
    <citation type="submission" date="2018-07" db="EMBL/GenBank/DDBJ databases">
        <title>Genomic Encyclopedia of Type Strains, Phase III (KMG-III): the genomes of soil and plant-associated and newly described type strains.</title>
        <authorList>
            <person name="Whitman W."/>
        </authorList>
    </citation>
    <scope>NUCLEOTIDE SEQUENCE [LARGE SCALE GENOMIC DNA]</scope>
    <source>
        <strain evidence="10 11">CECT 8488</strain>
    </source>
</reference>
<evidence type="ECO:0000313" key="11">
    <source>
        <dbReference type="Proteomes" id="UP000256845"/>
    </source>
</evidence>
<keyword evidence="11" id="KW-1185">Reference proteome</keyword>
<keyword evidence="10" id="KW-0969">Cilium</keyword>
<feature type="compositionally biased region" description="Acidic residues" evidence="8">
    <location>
        <begin position="1"/>
        <end position="15"/>
    </location>
</feature>
<dbReference type="GO" id="GO:0009425">
    <property type="term" value="C:bacterial-type flagellum basal body"/>
    <property type="evidence" value="ECO:0007669"/>
    <property type="project" value="UniProtKB-SubCell"/>
</dbReference>
<dbReference type="GO" id="GO:0006935">
    <property type="term" value="P:chemotaxis"/>
    <property type="evidence" value="ECO:0007669"/>
    <property type="project" value="UniProtKB-KW"/>
</dbReference>
<dbReference type="AlphaFoldDB" id="A0A3D9HSD2"/>
<dbReference type="InterPro" id="IPR001172">
    <property type="entry name" value="FliN_T3SS_HrcQb"/>
</dbReference>
<protein>
    <recommendedName>
        <fullName evidence="2 7">Flagellar motor switch protein FliN</fullName>
    </recommendedName>
</protein>
<evidence type="ECO:0000256" key="3">
    <source>
        <dbReference type="ARBA" id="ARBA00022475"/>
    </source>
</evidence>
<dbReference type="InterPro" id="IPR051469">
    <property type="entry name" value="FliN/MopA/SpaO"/>
</dbReference>
<name>A0A3D9HSD2_9PROT</name>
<dbReference type="Proteomes" id="UP000256845">
    <property type="component" value="Unassembled WGS sequence"/>
</dbReference>
<dbReference type="InterPro" id="IPR012826">
    <property type="entry name" value="FliN"/>
</dbReference>
<comment type="function">
    <text evidence="7">FliN is one of three proteins (FliG, FliN, FliM) that form the rotor-mounted switch complex (C ring), located at the base of the basal body. This complex interacts with the CheY and CheZ chemotaxis proteins, in addition to contacting components of the motor that determine the direction of flagellar rotation.</text>
</comment>
<evidence type="ECO:0000256" key="6">
    <source>
        <dbReference type="ARBA" id="ARBA00023136"/>
    </source>
</evidence>
<comment type="similarity">
    <text evidence="1 7">Belongs to the FliN/MopA/SpaO family.</text>
</comment>
<dbReference type="GO" id="GO:0005886">
    <property type="term" value="C:plasma membrane"/>
    <property type="evidence" value="ECO:0007669"/>
    <property type="project" value="UniProtKB-SubCell"/>
</dbReference>
<dbReference type="Gene3D" id="2.30.330.10">
    <property type="entry name" value="SpoA-like"/>
    <property type="match status" value="1"/>
</dbReference>
<dbReference type="GO" id="GO:0071973">
    <property type="term" value="P:bacterial-type flagellum-dependent cell motility"/>
    <property type="evidence" value="ECO:0007669"/>
    <property type="project" value="UniProtKB-UniRule"/>
</dbReference>
<evidence type="ECO:0000313" key="10">
    <source>
        <dbReference type="EMBL" id="RED52423.1"/>
    </source>
</evidence>
<keyword evidence="10" id="KW-0966">Cell projection</keyword>
<evidence type="ECO:0000256" key="1">
    <source>
        <dbReference type="ARBA" id="ARBA00009226"/>
    </source>
</evidence>
<dbReference type="Pfam" id="PF01052">
    <property type="entry name" value="FliMN_C"/>
    <property type="match status" value="1"/>
</dbReference>
<dbReference type="InterPro" id="IPR001543">
    <property type="entry name" value="FliN-like_C"/>
</dbReference>
<proteinExistence type="inferred from homology"/>
<gene>
    <name evidence="10" type="ORF">DFP90_102444</name>
</gene>
<dbReference type="SUPFAM" id="SSF101801">
    <property type="entry name" value="Surface presentation of antigens (SPOA)"/>
    <property type="match status" value="1"/>
</dbReference>
<keyword evidence="10" id="KW-0282">Flagellum</keyword>
<dbReference type="PANTHER" id="PTHR43484:SF1">
    <property type="entry name" value="FLAGELLAR MOTOR SWITCH PROTEIN FLIN"/>
    <property type="match status" value="1"/>
</dbReference>
<dbReference type="GO" id="GO:0003774">
    <property type="term" value="F:cytoskeletal motor activity"/>
    <property type="evidence" value="ECO:0007669"/>
    <property type="project" value="UniProtKB-UniRule"/>
</dbReference>
<comment type="caution">
    <text evidence="10">The sequence shown here is derived from an EMBL/GenBank/DDBJ whole genome shotgun (WGS) entry which is preliminary data.</text>
</comment>
<accession>A0A3D9HSD2</accession>
<feature type="domain" description="Flagellar motor switch protein FliN-like C-terminal" evidence="9">
    <location>
        <begin position="57"/>
        <end position="127"/>
    </location>
</feature>
<organism evidence="10 11">
    <name type="scientific">Aestuariispira insulae</name>
    <dbReference type="NCBI Taxonomy" id="1461337"/>
    <lineage>
        <taxon>Bacteria</taxon>
        <taxon>Pseudomonadati</taxon>
        <taxon>Pseudomonadota</taxon>
        <taxon>Alphaproteobacteria</taxon>
        <taxon>Rhodospirillales</taxon>
        <taxon>Kiloniellaceae</taxon>
        <taxon>Aestuariispira</taxon>
    </lineage>
</organism>
<evidence type="ECO:0000256" key="2">
    <source>
        <dbReference type="ARBA" id="ARBA00021897"/>
    </source>
</evidence>
<dbReference type="PANTHER" id="PTHR43484">
    <property type="match status" value="1"/>
</dbReference>
<evidence type="ECO:0000256" key="7">
    <source>
        <dbReference type="RuleBase" id="RU362074"/>
    </source>
</evidence>
<comment type="subcellular location">
    <subcellularLocation>
        <location evidence="7">Cell membrane</location>
        <topology evidence="7">Peripheral membrane protein</topology>
        <orientation evidence="7">Cytoplasmic side</orientation>
    </subcellularLocation>
    <subcellularLocation>
        <location evidence="7">Bacterial flagellum basal body</location>
    </subcellularLocation>
</comment>
<dbReference type="RefSeq" id="WP_115935958.1">
    <property type="nucleotide sequence ID" value="NZ_QRDW01000002.1"/>
</dbReference>
<keyword evidence="4 7" id="KW-0145">Chemotaxis</keyword>
<evidence type="ECO:0000259" key="9">
    <source>
        <dbReference type="Pfam" id="PF01052"/>
    </source>
</evidence>
<evidence type="ECO:0000256" key="5">
    <source>
        <dbReference type="ARBA" id="ARBA00022779"/>
    </source>
</evidence>
<dbReference type="NCBIfam" id="TIGR02480">
    <property type="entry name" value="fliN"/>
    <property type="match status" value="1"/>
</dbReference>
<evidence type="ECO:0000256" key="4">
    <source>
        <dbReference type="ARBA" id="ARBA00022500"/>
    </source>
</evidence>
<keyword evidence="6 7" id="KW-0472">Membrane</keyword>
<keyword evidence="3 7" id="KW-1003">Cell membrane</keyword>
<sequence>MIQDDEEGTPTEEQDAPSGAEDNLALEELEAEDEVGEAFDPRAAALVVPTGARDLEAVYEIPVQVAAVLGKSHMQVSQLLKLGRGAVVELDRKVGEAIDIYVNNRLVARGEVVVVDDKLGVTMTEIIKSEKSSN</sequence>
<feature type="region of interest" description="Disordered" evidence="8">
    <location>
        <begin position="1"/>
        <end position="23"/>
    </location>
</feature>
<keyword evidence="5 7" id="KW-0283">Flagellar rotation</keyword>
<dbReference type="InterPro" id="IPR036429">
    <property type="entry name" value="SpoA-like_sf"/>
</dbReference>
<dbReference type="OrthoDB" id="9790303at2"/>
<dbReference type="PRINTS" id="PR00956">
    <property type="entry name" value="FLGMOTORFLIN"/>
</dbReference>
<keyword evidence="7" id="KW-0975">Bacterial flagellum</keyword>
<evidence type="ECO:0000256" key="8">
    <source>
        <dbReference type="SAM" id="MobiDB-lite"/>
    </source>
</evidence>
<dbReference type="EMBL" id="QRDW01000002">
    <property type="protein sequence ID" value="RED52423.1"/>
    <property type="molecule type" value="Genomic_DNA"/>
</dbReference>